<name>A0A0F9SKT6_9ZZZZ</name>
<dbReference type="InterPro" id="IPR048813">
    <property type="entry name" value="GP7-like"/>
</dbReference>
<dbReference type="AlphaFoldDB" id="A0A0F9SKT6"/>
<protein>
    <recommendedName>
        <fullName evidence="2">Major capsid protein</fullName>
    </recommendedName>
</protein>
<proteinExistence type="predicted"/>
<evidence type="ECO:0008006" key="2">
    <source>
        <dbReference type="Google" id="ProtNLM"/>
    </source>
</evidence>
<reference evidence="1" key="1">
    <citation type="journal article" date="2015" name="Nature">
        <title>Complex archaea that bridge the gap between prokaryotes and eukaryotes.</title>
        <authorList>
            <person name="Spang A."/>
            <person name="Saw J.H."/>
            <person name="Jorgensen S.L."/>
            <person name="Zaremba-Niedzwiedzka K."/>
            <person name="Martijn J."/>
            <person name="Lind A.E."/>
            <person name="van Eijk R."/>
            <person name="Schleper C."/>
            <person name="Guy L."/>
            <person name="Ettema T.J."/>
        </authorList>
    </citation>
    <scope>NUCLEOTIDE SEQUENCE</scope>
</reference>
<comment type="caution">
    <text evidence="1">The sequence shown here is derived from an EMBL/GenBank/DDBJ whole genome shotgun (WGS) entry which is preliminary data.</text>
</comment>
<accession>A0A0F9SKT6</accession>
<gene>
    <name evidence="1" type="ORF">LCGC14_0839820</name>
</gene>
<dbReference type="NCBIfam" id="NF045672">
    <property type="entry name" value="MCP_gp7_epsi_15"/>
    <property type="match status" value="1"/>
</dbReference>
<dbReference type="SUPFAM" id="SSF56563">
    <property type="entry name" value="Major capsid protein gp5"/>
    <property type="match status" value="1"/>
</dbReference>
<sequence length="340" mass="36838">MAIVGYFSSLEEAQKFVQSKLLAGAVQEIYELGQLLPLLPVFTIDGKSVKYNRQTTPPSASFYDIHEQIPFTAQATGDQQEVELKRVSQAAILDNFMMDTYKDPNDYRTLITSGLTLGCLRTTEDTLIYGDIDNDAAEFDGIGHLFDEDAVDGDDWTDANGSVQQYDEGGASAALAISHLRQLIDKVKPRPDILLMTQTMQNMLSAAAFEVGISSNVPGGIITMTKNEFGFRVPYFDGVRIVVSDYLKDEDDNTGDKASSTSGMVSIYAIRFGQIMDGGLCLATGGQGGGVNLFRMDEIPVMEDYDAEGLRLTAYVGLALGGSKSLARIHSINEDGAVTA</sequence>
<organism evidence="1">
    <name type="scientific">marine sediment metagenome</name>
    <dbReference type="NCBI Taxonomy" id="412755"/>
    <lineage>
        <taxon>unclassified sequences</taxon>
        <taxon>metagenomes</taxon>
        <taxon>ecological metagenomes</taxon>
    </lineage>
</organism>
<dbReference type="EMBL" id="LAZR01002453">
    <property type="protein sequence ID" value="KKN29853.1"/>
    <property type="molecule type" value="Genomic_DNA"/>
</dbReference>
<evidence type="ECO:0000313" key="1">
    <source>
        <dbReference type="EMBL" id="KKN29853.1"/>
    </source>
</evidence>